<protein>
    <submittedName>
        <fullName evidence="1">Uncharacterized protein</fullName>
    </submittedName>
</protein>
<evidence type="ECO:0000313" key="2">
    <source>
        <dbReference type="Proteomes" id="UP000276133"/>
    </source>
</evidence>
<dbReference type="PANTHER" id="PTHR34724:SF2">
    <property type="entry name" value="OS12G0596101 PROTEIN"/>
    <property type="match status" value="1"/>
</dbReference>
<comment type="caution">
    <text evidence="1">The sequence shown here is derived from an EMBL/GenBank/DDBJ whole genome shotgun (WGS) entry which is preliminary data.</text>
</comment>
<accession>A0A3M7R6F3</accession>
<dbReference type="PANTHER" id="PTHR34724">
    <property type="entry name" value="OS12G0596101 PROTEIN"/>
    <property type="match status" value="1"/>
</dbReference>
<organism evidence="1 2">
    <name type="scientific">Brachionus plicatilis</name>
    <name type="common">Marine rotifer</name>
    <name type="synonym">Brachionus muelleri</name>
    <dbReference type="NCBI Taxonomy" id="10195"/>
    <lineage>
        <taxon>Eukaryota</taxon>
        <taxon>Metazoa</taxon>
        <taxon>Spiralia</taxon>
        <taxon>Gnathifera</taxon>
        <taxon>Rotifera</taxon>
        <taxon>Eurotatoria</taxon>
        <taxon>Monogononta</taxon>
        <taxon>Pseudotrocha</taxon>
        <taxon>Ploima</taxon>
        <taxon>Brachionidae</taxon>
        <taxon>Brachionus</taxon>
    </lineage>
</organism>
<sequence length="59" mass="7011">MCRKVSCIKCKKPTWAGCGLHIETALGDVPMEQRCQCTRFNYQHLEDYKYKLNILLRFE</sequence>
<dbReference type="EMBL" id="REGN01004092">
    <property type="protein sequence ID" value="RNA19173.1"/>
    <property type="molecule type" value="Genomic_DNA"/>
</dbReference>
<dbReference type="AlphaFoldDB" id="A0A3M7R6F3"/>
<reference evidence="1 2" key="1">
    <citation type="journal article" date="2018" name="Sci. Rep.">
        <title>Genomic signatures of local adaptation to the degree of environmental predictability in rotifers.</title>
        <authorList>
            <person name="Franch-Gras L."/>
            <person name="Hahn C."/>
            <person name="Garcia-Roger E.M."/>
            <person name="Carmona M.J."/>
            <person name="Serra M."/>
            <person name="Gomez A."/>
        </authorList>
    </citation>
    <scope>NUCLEOTIDE SEQUENCE [LARGE SCALE GENOMIC DNA]</scope>
    <source>
        <strain evidence="1">HYR1</strain>
    </source>
</reference>
<evidence type="ECO:0000313" key="1">
    <source>
        <dbReference type="EMBL" id="RNA19173.1"/>
    </source>
</evidence>
<dbReference type="OrthoDB" id="88410at2759"/>
<dbReference type="Proteomes" id="UP000276133">
    <property type="component" value="Unassembled WGS sequence"/>
</dbReference>
<proteinExistence type="predicted"/>
<gene>
    <name evidence="1" type="ORF">BpHYR1_020410</name>
</gene>
<keyword evidence="2" id="KW-1185">Reference proteome</keyword>
<name>A0A3M7R6F3_BRAPC</name>